<evidence type="ECO:0000256" key="1">
    <source>
        <dbReference type="ARBA" id="ARBA00038048"/>
    </source>
</evidence>
<dbReference type="SUPFAM" id="SSF51735">
    <property type="entry name" value="NAD(P)-binding Rossmann-fold domains"/>
    <property type="match status" value="1"/>
</dbReference>
<dbReference type="Pfam" id="PF03435">
    <property type="entry name" value="Sacchrp_dh_NADP"/>
    <property type="match status" value="1"/>
</dbReference>
<dbReference type="Pfam" id="PF00856">
    <property type="entry name" value="SET"/>
    <property type="match status" value="1"/>
</dbReference>
<dbReference type="SUPFAM" id="SSF82199">
    <property type="entry name" value="SET domain"/>
    <property type="match status" value="1"/>
</dbReference>
<dbReference type="Gene3D" id="1.10.220.160">
    <property type="match status" value="1"/>
</dbReference>
<feature type="compositionally biased region" description="Low complexity" evidence="2">
    <location>
        <begin position="172"/>
        <end position="184"/>
    </location>
</feature>
<comment type="similarity">
    <text evidence="1">Belongs to the saccharopine dehydrogenase family.</text>
</comment>
<comment type="caution">
    <text evidence="4">The sequence shown here is derived from an EMBL/GenBank/DDBJ whole genome shotgun (WGS) entry which is preliminary data.</text>
</comment>
<dbReference type="InterPro" id="IPR046341">
    <property type="entry name" value="SET_dom_sf"/>
</dbReference>
<proteinExistence type="inferred from homology"/>
<evidence type="ECO:0000256" key="2">
    <source>
        <dbReference type="SAM" id="MobiDB-lite"/>
    </source>
</evidence>
<feature type="domain" description="SET" evidence="3">
    <location>
        <begin position="10"/>
        <end position="315"/>
    </location>
</feature>
<evidence type="ECO:0000259" key="3">
    <source>
        <dbReference type="PROSITE" id="PS50280"/>
    </source>
</evidence>
<dbReference type="InterPro" id="IPR005097">
    <property type="entry name" value="Sacchrp_dh_NADP-bd"/>
</dbReference>
<gene>
    <name evidence="4" type="ORF">CCMP2556_LOCUS22984</name>
</gene>
<dbReference type="PROSITE" id="PS50280">
    <property type="entry name" value="SET"/>
    <property type="match status" value="1"/>
</dbReference>
<reference evidence="4 5" key="1">
    <citation type="submission" date="2024-02" db="EMBL/GenBank/DDBJ databases">
        <authorList>
            <person name="Chen Y."/>
            <person name="Shah S."/>
            <person name="Dougan E. K."/>
            <person name="Thang M."/>
            <person name="Chan C."/>
        </authorList>
    </citation>
    <scope>NUCLEOTIDE SEQUENCE [LARGE SCALE GENOMIC DNA]</scope>
</reference>
<evidence type="ECO:0000313" key="5">
    <source>
        <dbReference type="Proteomes" id="UP001642484"/>
    </source>
</evidence>
<keyword evidence="5" id="KW-1185">Reference proteome</keyword>
<dbReference type="Gene3D" id="3.40.50.720">
    <property type="entry name" value="NAD(P)-binding Rossmann-like Domain"/>
    <property type="match status" value="1"/>
</dbReference>
<protein>
    <recommendedName>
        <fullName evidence="3">SET domain-containing protein</fullName>
    </recommendedName>
</protein>
<accession>A0ABP0LZQ1</accession>
<dbReference type="InterPro" id="IPR001214">
    <property type="entry name" value="SET_dom"/>
</dbReference>
<name>A0ABP0LZQ1_9DINO</name>
<evidence type="ECO:0000313" key="4">
    <source>
        <dbReference type="EMBL" id="CAK9043434.1"/>
    </source>
</evidence>
<dbReference type="PANTHER" id="PTHR12286">
    <property type="entry name" value="SACCHAROPINE DEHYDROGENASE-LIKE OXIDOREDUCTASE"/>
    <property type="match status" value="1"/>
</dbReference>
<dbReference type="PANTHER" id="PTHR12286:SF5">
    <property type="entry name" value="SACCHAROPINE DEHYDROGENASE-LIKE OXIDOREDUCTASE"/>
    <property type="match status" value="1"/>
</dbReference>
<dbReference type="InterPro" id="IPR051276">
    <property type="entry name" value="Saccharopine_DH-like_oxidrdct"/>
</dbReference>
<dbReference type="Proteomes" id="UP001642484">
    <property type="component" value="Unassembled WGS sequence"/>
</dbReference>
<dbReference type="Gene3D" id="2.170.270.10">
    <property type="entry name" value="SET domain"/>
    <property type="match status" value="1"/>
</dbReference>
<sequence>MASWRRSCREGLEIRPSVGKGLGLFTTKALEEGEELFEEDPVCGMALLMFDQPNGRRHCQHCMRFLPETLEGGTSVCCAAGCGAFYCTKACREEAWAHHSVLCGANECWANFEQEARECCNEYYILAARALASLRADTLEEDLWEQSPWSGYASPAWWETMKRPKYEDSDSESSASHGESSSADLDSEDEASLDRFFQSTVRDQTCDMGQKLLSVLEGQVSSLAEALLRAGPEPLGRLMGLLRVNAMALHAFRQVGEDEDQDLARGMAIYSLTSAMNHDGEANCFVSSDPDMPQRCLVRTLRRVEPEEELCIDYLQGSPYTTEQRCQVSLCQRASANLFSLTLSNRVVGLGVPMRLLGVDPPAQRSAAQPDAPWAPEAEVMEGVNSVSGDVLRISLAGEPPPKLGQKAAIQAPEEKNVERPYDIVILGATGFTGRLMVQHLDSLICAGQAKVRAWALVGRHAQKLRTVAASCRTSPTTLVAEGDAVEEVVRQAFVVIAAAGPYALCGEAVVRACVRSSTHYVDVAGETVWMHEMLRRYHEEAKQKGLLLVNACAQVCAIDDVNCYLLAKHLGPLKQFREYFFSYGGTTGGTFLSGATNMEGMTEERLRVQNDPYSLGGQRAGGAREVDLDCSAAAQDSIYPALWLLPAYNGHTGGRIVRRSCQLFEGEEGPMDRAQLRLAAGGANSGRRRGNRVDSGGWALWGSLGFDGVMWYECVLRPRRLPPWVLGLNLESLEPPNFKRLAQRPHGPANRRPVVEFMSIYSECATCIGRPAYIGNDTELKGNDTVRPCAKDSQDSLPQ</sequence>
<dbReference type="EMBL" id="CAXAMN010014447">
    <property type="protein sequence ID" value="CAK9043434.1"/>
    <property type="molecule type" value="Genomic_DNA"/>
</dbReference>
<feature type="region of interest" description="Disordered" evidence="2">
    <location>
        <begin position="167"/>
        <end position="189"/>
    </location>
</feature>
<organism evidence="4 5">
    <name type="scientific">Durusdinium trenchii</name>
    <dbReference type="NCBI Taxonomy" id="1381693"/>
    <lineage>
        <taxon>Eukaryota</taxon>
        <taxon>Sar</taxon>
        <taxon>Alveolata</taxon>
        <taxon>Dinophyceae</taxon>
        <taxon>Suessiales</taxon>
        <taxon>Symbiodiniaceae</taxon>
        <taxon>Durusdinium</taxon>
    </lineage>
</organism>
<dbReference type="Gene3D" id="6.10.140.2220">
    <property type="match status" value="1"/>
</dbReference>
<dbReference type="InterPro" id="IPR036291">
    <property type="entry name" value="NAD(P)-bd_dom_sf"/>
</dbReference>